<keyword evidence="3" id="KW-1185">Reference proteome</keyword>
<protein>
    <submittedName>
        <fullName evidence="2">DUF262 domain-containing protein</fullName>
    </submittedName>
</protein>
<evidence type="ECO:0000259" key="1">
    <source>
        <dbReference type="Pfam" id="PF03235"/>
    </source>
</evidence>
<proteinExistence type="predicted"/>
<dbReference type="PANTHER" id="PTHR37292:SF2">
    <property type="entry name" value="DUF262 DOMAIN-CONTAINING PROTEIN"/>
    <property type="match status" value="1"/>
</dbReference>
<dbReference type="Pfam" id="PF03235">
    <property type="entry name" value="GmrSD_N"/>
    <property type="match status" value="1"/>
</dbReference>
<evidence type="ECO:0000313" key="2">
    <source>
        <dbReference type="EMBL" id="MEA3571645.1"/>
    </source>
</evidence>
<accession>A0ABU5PP11</accession>
<dbReference type="PANTHER" id="PTHR37292">
    <property type="entry name" value="VNG6097C"/>
    <property type="match status" value="1"/>
</dbReference>
<evidence type="ECO:0000313" key="3">
    <source>
        <dbReference type="Proteomes" id="UP001292216"/>
    </source>
</evidence>
<gene>
    <name evidence="2" type="ORF">U9M73_16975</name>
</gene>
<dbReference type="EMBL" id="JAYERP010000001">
    <property type="protein sequence ID" value="MEA3571645.1"/>
    <property type="molecule type" value="Genomic_DNA"/>
</dbReference>
<dbReference type="Proteomes" id="UP001292216">
    <property type="component" value="Unassembled WGS sequence"/>
</dbReference>
<organism evidence="2 3">
    <name type="scientific">Paenibacillus phoenicis</name>
    <dbReference type="NCBI Taxonomy" id="554117"/>
    <lineage>
        <taxon>Bacteria</taxon>
        <taxon>Bacillati</taxon>
        <taxon>Bacillota</taxon>
        <taxon>Bacilli</taxon>
        <taxon>Bacillales</taxon>
        <taxon>Paenibacillaceae</taxon>
        <taxon>Paenibacillus</taxon>
    </lineage>
</organism>
<sequence length="526" mass="60899">MSEPLTIRKLIEKITSGEIRIPAFQRGYVWSSEQVSFLLDSIYKGFPIGTILLWRTRERLKVERDLGNFTLPDPRKDYPIDYVLDGQQRLTSLFSVFQTELSPNQNDEWLDIYFDFTSKDVIQESKFVPLKAQDFDPTRYFPMNCLFDSVKYRKAAEGLDAETIVVIDKLQERFKETLIPIQIMETEDKHHVAIVFERINRFGTQLDTFQLLSAWSWSTDFDLQDEFSQLAEEIEPFGFGDLSYDKDLQLKCCSGVISGDTAPAAIINLKGEEVRNNFTKIKNGIKSSIDFLQRELNIFSLKSMPYPAMIVALTRFFATDKENGVLYTEKQRKQLVRWFWRSCFSRRYSSGVTDAHKADLRAMDELRKNEEYDIASFECTVDSSFFENNQFNVSTVNTKTFITLLAHRGPRSFISGAKVDLSKVLKNVSRNEFHHIFPVHYLENSLGITNKKDINLLANICFLNNADNQKIKDKAPSSYKNLIDPINLPAILETAFCPPNALDMDYNEFLKIRVEKLVNYARELIK</sequence>
<reference evidence="2 3" key="1">
    <citation type="submission" date="2023-12" db="EMBL/GenBank/DDBJ databases">
        <title>Whole genome sequencing of Paenibacillus phoenicis isolated from the Phoenix Mars Lander spacecraft assembly facility.</title>
        <authorList>
            <person name="Garcia A."/>
            <person name="Venkateswaran K."/>
        </authorList>
    </citation>
    <scope>NUCLEOTIDE SEQUENCE [LARGE SCALE GENOMIC DNA]</scope>
    <source>
        <strain evidence="2 3">3PO2SA</strain>
    </source>
</reference>
<comment type="caution">
    <text evidence="2">The sequence shown here is derived from an EMBL/GenBank/DDBJ whole genome shotgun (WGS) entry which is preliminary data.</text>
</comment>
<feature type="domain" description="GmrSD restriction endonucleases N-terminal" evidence="1">
    <location>
        <begin position="7"/>
        <end position="215"/>
    </location>
</feature>
<dbReference type="InterPro" id="IPR004919">
    <property type="entry name" value="GmrSD_N"/>
</dbReference>
<dbReference type="RefSeq" id="WP_323078195.1">
    <property type="nucleotide sequence ID" value="NZ_CBCSKM010000001.1"/>
</dbReference>
<name>A0ABU5PP11_9BACL</name>